<evidence type="ECO:0000259" key="7">
    <source>
        <dbReference type="PROSITE" id="PS51635"/>
    </source>
</evidence>
<name>A0A6A5U2I3_9PLEO</name>
<comment type="caution">
    <text evidence="5">Lacks conserved residue(s) required for the propagation of feature annotation.</text>
</comment>
<accession>A0A6A5U2I3</accession>
<evidence type="ECO:0000256" key="4">
    <source>
        <dbReference type="ARBA" id="ARBA00023098"/>
    </source>
</evidence>
<evidence type="ECO:0000256" key="3">
    <source>
        <dbReference type="ARBA" id="ARBA00022963"/>
    </source>
</evidence>
<reference evidence="8" key="1">
    <citation type="journal article" date="2020" name="Stud. Mycol.">
        <title>101 Dothideomycetes genomes: a test case for predicting lifestyles and emergence of pathogens.</title>
        <authorList>
            <person name="Haridas S."/>
            <person name="Albert R."/>
            <person name="Binder M."/>
            <person name="Bloem J."/>
            <person name="Labutti K."/>
            <person name="Salamov A."/>
            <person name="Andreopoulos B."/>
            <person name="Baker S."/>
            <person name="Barry K."/>
            <person name="Bills G."/>
            <person name="Bluhm B."/>
            <person name="Cannon C."/>
            <person name="Castanera R."/>
            <person name="Culley D."/>
            <person name="Daum C."/>
            <person name="Ezra D."/>
            <person name="Gonzalez J."/>
            <person name="Henrissat B."/>
            <person name="Kuo A."/>
            <person name="Liang C."/>
            <person name="Lipzen A."/>
            <person name="Lutzoni F."/>
            <person name="Magnuson J."/>
            <person name="Mondo S."/>
            <person name="Nolan M."/>
            <person name="Ohm R."/>
            <person name="Pangilinan J."/>
            <person name="Park H.-J."/>
            <person name="Ramirez L."/>
            <person name="Alfaro M."/>
            <person name="Sun H."/>
            <person name="Tritt A."/>
            <person name="Yoshinaga Y."/>
            <person name="Zwiers L.-H."/>
            <person name="Turgeon B."/>
            <person name="Goodwin S."/>
            <person name="Spatafora J."/>
            <person name="Crous P."/>
            <person name="Grigoriev I."/>
        </authorList>
    </citation>
    <scope>NUCLEOTIDE SEQUENCE</scope>
    <source>
        <strain evidence="8">CBS 675.92</strain>
    </source>
</reference>
<dbReference type="InterPro" id="IPR021771">
    <property type="entry name" value="Triacylglycerol_lipase_N"/>
</dbReference>
<dbReference type="Pfam" id="PF11815">
    <property type="entry name" value="DUF3336"/>
    <property type="match status" value="1"/>
</dbReference>
<dbReference type="PANTHER" id="PTHR14226">
    <property type="entry name" value="NEUROPATHY TARGET ESTERASE/SWISS CHEESE D.MELANOGASTER"/>
    <property type="match status" value="1"/>
</dbReference>
<feature type="domain" description="PNPLA" evidence="7">
    <location>
        <begin position="219"/>
        <end position="417"/>
    </location>
</feature>
<keyword evidence="2 5" id="KW-0378">Hydrolase</keyword>
<evidence type="ECO:0000313" key="8">
    <source>
        <dbReference type="EMBL" id="KAF1958888.1"/>
    </source>
</evidence>
<evidence type="ECO:0000313" key="9">
    <source>
        <dbReference type="Proteomes" id="UP000800035"/>
    </source>
</evidence>
<dbReference type="SUPFAM" id="SSF52151">
    <property type="entry name" value="FabD/lysophospholipase-like"/>
    <property type="match status" value="1"/>
</dbReference>
<evidence type="ECO:0000256" key="5">
    <source>
        <dbReference type="PROSITE-ProRule" id="PRU01161"/>
    </source>
</evidence>
<evidence type="ECO:0000256" key="2">
    <source>
        <dbReference type="ARBA" id="ARBA00022801"/>
    </source>
</evidence>
<feature type="active site" description="Proton acceptor" evidence="5">
    <location>
        <position position="404"/>
    </location>
</feature>
<feature type="short sequence motif" description="GXGXXG" evidence="5">
    <location>
        <begin position="223"/>
        <end position="228"/>
    </location>
</feature>
<dbReference type="InterPro" id="IPR050301">
    <property type="entry name" value="NTE"/>
</dbReference>
<dbReference type="AlphaFoldDB" id="A0A6A5U2I3"/>
<dbReference type="PROSITE" id="PS51635">
    <property type="entry name" value="PNPLA"/>
    <property type="match status" value="1"/>
</dbReference>
<evidence type="ECO:0000256" key="1">
    <source>
        <dbReference type="ARBA" id="ARBA00002682"/>
    </source>
</evidence>
<organism evidence="8 9">
    <name type="scientific">Byssothecium circinans</name>
    <dbReference type="NCBI Taxonomy" id="147558"/>
    <lineage>
        <taxon>Eukaryota</taxon>
        <taxon>Fungi</taxon>
        <taxon>Dikarya</taxon>
        <taxon>Ascomycota</taxon>
        <taxon>Pezizomycotina</taxon>
        <taxon>Dothideomycetes</taxon>
        <taxon>Pleosporomycetidae</taxon>
        <taxon>Pleosporales</taxon>
        <taxon>Massarineae</taxon>
        <taxon>Massarinaceae</taxon>
        <taxon>Byssothecium</taxon>
    </lineage>
</organism>
<sequence length="881" mass="96933">MSLFFLSGSVISGGVRLHTGERSLDSKDGAKRTSWSSGGLLNPLIQLVKNPLAALGSTGAPETPHGPTENEDRRQLLYLRLKEAETYEDWTMAATELDILEGNDAWKLEDESAEYDYNLLKTRLEEIDNVRISCDVKRMIYLIRTALTRDLGGMGDLRLYKHSHIGTKKLIERYNESVMQLLATLPEVAAKQGVDCPIKLSFVLDELLRARQSYGRTALLLSGGGTFGMNHIGVVKCLWEQRLLPRIISGASAGSIVCAVLCTKSDTEIPTVLEEFCYGDLAVFDNAGESESIVAKATRFLTQGALFDIAHLKRVMRNMLGDMTFQESYNRTHRVLNITVSSASVYELPRLLNYVTAPDVMIWSAVCASCSVPFVFSAACLKAKDRATGKEVPWDPTPNDGWIDGSVDNDLPMTRLAEMFNVNHFIVSQVNPHVVPFLIKEEEAIGAEAQQEACGLGWLQSVASFAKGEALHRLEMLAEMGVFPNAVTKAKSVLSQRYSGDITILPAISYTNFPKVLSNPTTDFMLHCLLAGEQATWPKVARIRNHVSIELALYDSINKMRPHVHFSQPQSERRLENFAKGGNVGRVRRLRTADSTPSMEFSAPTFPRCSTPRIKITATKPHLPAHRSRNGVQSLDFTKPRAKIYATSSTDAEGSSTGDGLSSNDESDTTDILSPTEPRSPPSHISDLVPSTRKIISPSKSNPSTSSGPFSTFDNCNNSSLNLAMTPTAAPSSPELRFKRPFHLPGPTAISGSPNVSSEQQQDIRNRSTPFTHASPQQYIGTLPRNDYAPSTSVKTDSLDERKVRAFDPPLFTPALSPLSTRDGKNTSKGKLSQHQQNELAEAERLLARTRRGSAPGLAFDYSRRSVMLRKKHSKSNGFAN</sequence>
<keyword evidence="3 5" id="KW-0442">Lipid degradation</keyword>
<feature type="compositionally biased region" description="Polar residues" evidence="6">
    <location>
        <begin position="750"/>
        <end position="780"/>
    </location>
</feature>
<feature type="short sequence motif" description="GXSXG" evidence="5">
    <location>
        <begin position="250"/>
        <end position="254"/>
    </location>
</feature>
<keyword evidence="9" id="KW-1185">Reference proteome</keyword>
<dbReference type="GO" id="GO:0016042">
    <property type="term" value="P:lipid catabolic process"/>
    <property type="evidence" value="ECO:0007669"/>
    <property type="project" value="UniProtKB-UniRule"/>
</dbReference>
<feature type="compositionally biased region" description="Polar residues" evidence="6">
    <location>
        <begin position="712"/>
        <end position="731"/>
    </location>
</feature>
<dbReference type="InterPro" id="IPR002641">
    <property type="entry name" value="PNPLA_dom"/>
</dbReference>
<keyword evidence="4 5" id="KW-0443">Lipid metabolism</keyword>
<evidence type="ECO:0000256" key="6">
    <source>
        <dbReference type="SAM" id="MobiDB-lite"/>
    </source>
</evidence>
<feature type="compositionally biased region" description="Basic and acidic residues" evidence="6">
    <location>
        <begin position="797"/>
        <end position="806"/>
    </location>
</feature>
<protein>
    <submittedName>
        <fullName evidence="8">Patatin-domain-containing protein</fullName>
    </submittedName>
</protein>
<dbReference type="InterPro" id="IPR016035">
    <property type="entry name" value="Acyl_Trfase/lysoPLipase"/>
</dbReference>
<dbReference type="Pfam" id="PF01734">
    <property type="entry name" value="Patatin"/>
    <property type="match status" value="1"/>
</dbReference>
<feature type="region of interest" description="Disordered" evidence="6">
    <location>
        <begin position="646"/>
        <end position="841"/>
    </location>
</feature>
<dbReference type="CDD" id="cd07230">
    <property type="entry name" value="Pat_TGL4-5_like"/>
    <property type="match status" value="1"/>
</dbReference>
<gene>
    <name evidence="8" type="ORF">CC80DRAFT_490657</name>
</gene>
<proteinExistence type="predicted"/>
<feature type="compositionally biased region" description="Polar residues" evidence="6">
    <location>
        <begin position="646"/>
        <end position="664"/>
    </location>
</feature>
<dbReference type="GO" id="GO:0006641">
    <property type="term" value="P:triglyceride metabolic process"/>
    <property type="evidence" value="ECO:0007669"/>
    <property type="project" value="UniProtKB-ARBA"/>
</dbReference>
<dbReference type="Gene3D" id="3.40.1090.10">
    <property type="entry name" value="Cytosolic phospholipase A2 catalytic domain"/>
    <property type="match status" value="1"/>
</dbReference>
<feature type="active site" description="Nucleophile" evidence="5">
    <location>
        <position position="252"/>
    </location>
</feature>
<dbReference type="Proteomes" id="UP000800035">
    <property type="component" value="Unassembled WGS sequence"/>
</dbReference>
<dbReference type="OrthoDB" id="10049244at2759"/>
<comment type="function">
    <text evidence="1">Probable lipid hydrolase.</text>
</comment>
<dbReference type="PANTHER" id="PTHR14226:SF10">
    <property type="entry name" value="TRIACYLGLYCEROL LIPASE 4-RELATED"/>
    <property type="match status" value="1"/>
</dbReference>
<feature type="compositionally biased region" description="Polar residues" evidence="6">
    <location>
        <begin position="827"/>
        <end position="838"/>
    </location>
</feature>
<dbReference type="GO" id="GO:0004806">
    <property type="term" value="F:triacylglycerol lipase activity"/>
    <property type="evidence" value="ECO:0007669"/>
    <property type="project" value="InterPro"/>
</dbReference>
<dbReference type="EMBL" id="ML976986">
    <property type="protein sequence ID" value="KAF1958888.1"/>
    <property type="molecule type" value="Genomic_DNA"/>
</dbReference>
<feature type="compositionally biased region" description="Low complexity" evidence="6">
    <location>
        <begin position="697"/>
        <end position="711"/>
    </location>
</feature>